<dbReference type="RefSeq" id="WP_216941422.1">
    <property type="nucleotide sequence ID" value="NZ_CP077062.1"/>
</dbReference>
<name>A0A975Y1J6_9ACTN</name>
<dbReference type="InterPro" id="IPR004555">
    <property type="entry name" value="G6PDH_assembly_OpcA"/>
</dbReference>
<evidence type="ECO:0000313" key="5">
    <source>
        <dbReference type="Proteomes" id="UP000683575"/>
    </source>
</evidence>
<sequence>MIELIDTNASAIAAEFVRSRRRSGSPAMGMIMTLVIVADKADADEALAAARSASREHPARILVVVFGDRRGAGQVDAQVGIGSGVSGERAVLRLSGEVTRHAESVVLPLLLPDSPVVVWWPGRAPADPSSDPLGRLGTRRITDAASVPSSKAQAMLTQCSSYAPGNTDLAWTRITGWRALLASALDQNPGKVLSASVTAERVSPSADLLSAWLGDRLKCEVSRQNSAGPGITAVVLRTKLGDISVTRTDGRLATLSSPNAPDRPVALKRRDLDELLSEELRRLDPDDVYAATVEADGQDRQPCGAETEEGLT</sequence>
<feature type="domain" description="Glucose-6-phosphate dehydrogenase assembly protein OpcA C-terminal" evidence="3">
    <location>
        <begin position="164"/>
        <end position="292"/>
    </location>
</feature>
<dbReference type="Proteomes" id="UP000683575">
    <property type="component" value="Chromosome"/>
</dbReference>
<gene>
    <name evidence="4" type="ORF">KRR39_07445</name>
</gene>
<dbReference type="InterPro" id="IPR046801">
    <property type="entry name" value="OpcA_G6PD_N"/>
</dbReference>
<keyword evidence="5" id="KW-1185">Reference proteome</keyword>
<dbReference type="PANTHER" id="PTHR38658">
    <property type="entry name" value="OXPP CYCLE PROTEIN OPCA-RELATED"/>
    <property type="match status" value="1"/>
</dbReference>
<evidence type="ECO:0000313" key="4">
    <source>
        <dbReference type="EMBL" id="QWZ09576.1"/>
    </source>
</evidence>
<feature type="region of interest" description="Disordered" evidence="1">
    <location>
        <begin position="293"/>
        <end position="312"/>
    </location>
</feature>
<dbReference type="PANTHER" id="PTHR38658:SF1">
    <property type="entry name" value="OXPP CYCLE PROTEIN OPCA-RELATED"/>
    <property type="match status" value="1"/>
</dbReference>
<accession>A0A975Y1J6</accession>
<evidence type="ECO:0000256" key="1">
    <source>
        <dbReference type="SAM" id="MobiDB-lite"/>
    </source>
</evidence>
<proteinExistence type="predicted"/>
<dbReference type="Pfam" id="PF10128">
    <property type="entry name" value="OpcA_G6PD_assem"/>
    <property type="match status" value="1"/>
</dbReference>
<feature type="domain" description="Glucose-6-phosphate dehydrogenase assembly protein OpcA N-terminal" evidence="2">
    <location>
        <begin position="50"/>
        <end position="152"/>
    </location>
</feature>
<dbReference type="AlphaFoldDB" id="A0A975Y1J6"/>
<evidence type="ECO:0000259" key="3">
    <source>
        <dbReference type="Pfam" id="PF20171"/>
    </source>
</evidence>
<dbReference type="EMBL" id="CP077062">
    <property type="protein sequence ID" value="QWZ09576.1"/>
    <property type="molecule type" value="Genomic_DNA"/>
</dbReference>
<dbReference type="KEGG" id="nps:KRR39_07445"/>
<dbReference type="Pfam" id="PF20171">
    <property type="entry name" value="OpcA_G6PD_C"/>
    <property type="match status" value="1"/>
</dbReference>
<evidence type="ECO:0000259" key="2">
    <source>
        <dbReference type="Pfam" id="PF10128"/>
    </source>
</evidence>
<protein>
    <submittedName>
        <fullName evidence="4">Glucose-6-phosphate dehydrogenase assembly protein OpcA</fullName>
    </submittedName>
</protein>
<reference evidence="4" key="1">
    <citation type="submission" date="2021-06" db="EMBL/GenBank/DDBJ databases">
        <title>Complete genome sequence of Nocardioides sp. G188.</title>
        <authorList>
            <person name="Im W.-T."/>
        </authorList>
    </citation>
    <scope>NUCLEOTIDE SEQUENCE</scope>
    <source>
        <strain evidence="4">G188</strain>
    </source>
</reference>
<dbReference type="InterPro" id="IPR046802">
    <property type="entry name" value="OpcA_G6PD_C"/>
</dbReference>
<organism evidence="4 5">
    <name type="scientific">Nocardioides panacis</name>
    <dbReference type="NCBI Taxonomy" id="2849501"/>
    <lineage>
        <taxon>Bacteria</taxon>
        <taxon>Bacillati</taxon>
        <taxon>Actinomycetota</taxon>
        <taxon>Actinomycetes</taxon>
        <taxon>Propionibacteriales</taxon>
        <taxon>Nocardioidaceae</taxon>
        <taxon>Nocardioides</taxon>
    </lineage>
</organism>